<dbReference type="GO" id="GO:0020037">
    <property type="term" value="F:heme binding"/>
    <property type="evidence" value="ECO:0007669"/>
    <property type="project" value="InterPro"/>
</dbReference>
<dbReference type="GO" id="GO:0016705">
    <property type="term" value="F:oxidoreductase activity, acting on paired donors, with incorporation or reduction of molecular oxygen"/>
    <property type="evidence" value="ECO:0007669"/>
    <property type="project" value="InterPro"/>
</dbReference>
<dbReference type="Pfam" id="PF00106">
    <property type="entry name" value="adh_short"/>
    <property type="match status" value="1"/>
</dbReference>
<keyword evidence="5" id="KW-0521">NADP</keyword>
<keyword evidence="8 10" id="KW-0503">Monooxygenase</keyword>
<dbReference type="PROSITE" id="PS00061">
    <property type="entry name" value="ADH_SHORT"/>
    <property type="match status" value="1"/>
</dbReference>
<dbReference type="PROSITE" id="PS00086">
    <property type="entry name" value="CYTOCHROME_P450"/>
    <property type="match status" value="1"/>
</dbReference>
<feature type="transmembrane region" description="Helical" evidence="11">
    <location>
        <begin position="12"/>
        <end position="32"/>
    </location>
</feature>
<dbReference type="InterPro" id="IPR002347">
    <property type="entry name" value="SDR_fam"/>
</dbReference>
<dbReference type="InterPro" id="IPR002401">
    <property type="entry name" value="Cyt_P450_E_grp-I"/>
</dbReference>
<keyword evidence="13" id="KW-1185">Reference proteome</keyword>
<dbReference type="Gene3D" id="1.10.630.10">
    <property type="entry name" value="Cytochrome P450"/>
    <property type="match status" value="1"/>
</dbReference>
<dbReference type="FunCoup" id="A0A2P5I592">
    <property type="interactions" value="1458"/>
</dbReference>
<dbReference type="InterPro" id="IPR050121">
    <property type="entry name" value="Cytochrome_P450_monoxygenase"/>
</dbReference>
<dbReference type="PRINTS" id="PR00385">
    <property type="entry name" value="P450"/>
</dbReference>
<dbReference type="Proteomes" id="UP000094444">
    <property type="component" value="Unassembled WGS sequence"/>
</dbReference>
<feature type="binding site" description="axial binding residue" evidence="9">
    <location>
        <position position="436"/>
    </location>
    <ligand>
        <name>heme</name>
        <dbReference type="ChEBI" id="CHEBI:30413"/>
    </ligand>
    <ligandPart>
        <name>Fe</name>
        <dbReference type="ChEBI" id="CHEBI:18248"/>
    </ligandPart>
</feature>
<dbReference type="InterPro" id="IPR001128">
    <property type="entry name" value="Cyt_P450"/>
</dbReference>
<dbReference type="PRINTS" id="PR00463">
    <property type="entry name" value="EP450I"/>
</dbReference>
<evidence type="ECO:0000313" key="13">
    <source>
        <dbReference type="Proteomes" id="UP000094444"/>
    </source>
</evidence>
<reference evidence="12" key="1">
    <citation type="submission" date="2017-09" db="EMBL/GenBank/DDBJ databases">
        <title>Polyketide synthases of a Diaporthe helianthi virulent isolate.</title>
        <authorList>
            <person name="Baroncelli R."/>
        </authorList>
    </citation>
    <scope>NUCLEOTIDE SEQUENCE [LARGE SCALE GENOMIC DNA]</scope>
    <source>
        <strain evidence="12">7/96</strain>
    </source>
</reference>
<proteinExistence type="inferred from homology"/>
<accession>A0A2P5I592</accession>
<evidence type="ECO:0000256" key="4">
    <source>
        <dbReference type="ARBA" id="ARBA00022723"/>
    </source>
</evidence>
<dbReference type="SUPFAM" id="SSF48264">
    <property type="entry name" value="Cytochrome P450"/>
    <property type="match status" value="1"/>
</dbReference>
<keyword evidence="7 9" id="KW-0408">Iron</keyword>
<dbReference type="STRING" id="158607.A0A2P5I592"/>
<evidence type="ECO:0000256" key="6">
    <source>
        <dbReference type="ARBA" id="ARBA00023002"/>
    </source>
</evidence>
<keyword evidence="6 10" id="KW-0560">Oxidoreductase</keyword>
<name>A0A2P5I592_DIAHE</name>
<sequence>MNNLPSLATTSLIAIGFILAYLLSYSVYQVFFSPLRKIPGPKLWAASYIPYVRLYTSGNGHREILKLHQKYGPIVRVGPTHISVNHPDGMQDVRGHRKTGENPKDIINSIPNRDNIIGSNREDHSRFRRLLAHGFSAQAMLEQQPVIKHYVDQLFTRLHEVAEGGTKTVDIERWFNYTTFDVIGDLSFGEPFGCLENSTYHPWVDIIFKSVKNMSLITASRRLSWIGPLLLMTVPRSLATKFAENKELSRQKMRKRLDLGTSRPDFVAAMIKKSETVGSTISFDELASHAFLLVVAGSETTATLMSAVTFYLATHPESLAKLNEEVRSAFESEDQIDMLSIQNLKYLSAVLDESMRLYPPLPSSSPRQIGKGGDKILGEFIPEGTSVDVWQWAVYHNPDHFAKAEEFIPERWLGDPRFAGDAKRALQPFSIGPRNCIGKNLANAEMRMILSRLIWNFDIRAGEDLHKWYDNSNQQVQYAHYPSLADKVVVISGGATGIGGCMSETFAHQGSRVIILAKLDEPARQLIDDLAANGVKHSPEFHHCDMTAPYLRSSLNVNLRHAFFLTQALMPGLVAAGAGPGSSSVINMGSIIWAIPETGAVSYVASKAAMVGLIKTLAHEFGP</sequence>
<evidence type="ECO:0000256" key="5">
    <source>
        <dbReference type="ARBA" id="ARBA00022857"/>
    </source>
</evidence>
<evidence type="ECO:0000256" key="10">
    <source>
        <dbReference type="RuleBase" id="RU000461"/>
    </source>
</evidence>
<dbReference type="InterPro" id="IPR020904">
    <property type="entry name" value="Sc_DH/Rdtase_CS"/>
</dbReference>
<evidence type="ECO:0000256" key="8">
    <source>
        <dbReference type="ARBA" id="ARBA00023033"/>
    </source>
</evidence>
<evidence type="ECO:0000256" key="3">
    <source>
        <dbReference type="ARBA" id="ARBA00022617"/>
    </source>
</evidence>
<dbReference type="Gene3D" id="3.40.50.720">
    <property type="entry name" value="NAD(P)-binding Rossmann-like Domain"/>
    <property type="match status" value="2"/>
</dbReference>
<dbReference type="GO" id="GO:0005506">
    <property type="term" value="F:iron ion binding"/>
    <property type="evidence" value="ECO:0007669"/>
    <property type="project" value="InterPro"/>
</dbReference>
<evidence type="ECO:0000256" key="11">
    <source>
        <dbReference type="SAM" id="Phobius"/>
    </source>
</evidence>
<organism evidence="12 13">
    <name type="scientific">Diaporthe helianthi</name>
    <dbReference type="NCBI Taxonomy" id="158607"/>
    <lineage>
        <taxon>Eukaryota</taxon>
        <taxon>Fungi</taxon>
        <taxon>Dikarya</taxon>
        <taxon>Ascomycota</taxon>
        <taxon>Pezizomycotina</taxon>
        <taxon>Sordariomycetes</taxon>
        <taxon>Sordariomycetidae</taxon>
        <taxon>Diaporthales</taxon>
        <taxon>Diaporthaceae</taxon>
        <taxon>Diaporthe</taxon>
    </lineage>
</organism>
<dbReference type="PANTHER" id="PTHR24305:SF230">
    <property type="entry name" value="P450, PUTATIVE (EUROFUNG)-RELATED"/>
    <property type="match status" value="1"/>
</dbReference>
<evidence type="ECO:0000256" key="9">
    <source>
        <dbReference type="PIRSR" id="PIRSR602401-1"/>
    </source>
</evidence>
<keyword evidence="11" id="KW-0472">Membrane</keyword>
<gene>
    <name evidence="12" type="ORF">DHEL01_v203941</name>
</gene>
<evidence type="ECO:0000313" key="12">
    <source>
        <dbReference type="EMBL" id="POS77661.1"/>
    </source>
</evidence>
<dbReference type="InterPro" id="IPR017972">
    <property type="entry name" value="Cyt_P450_CS"/>
</dbReference>
<keyword evidence="11" id="KW-0812">Transmembrane</keyword>
<protein>
    <submittedName>
        <fullName evidence="12">Cytochrome P450</fullName>
    </submittedName>
</protein>
<dbReference type="AlphaFoldDB" id="A0A2P5I592"/>
<evidence type="ECO:0000256" key="2">
    <source>
        <dbReference type="ARBA" id="ARBA00010617"/>
    </source>
</evidence>
<keyword evidence="3 9" id="KW-0349">Heme</keyword>
<dbReference type="CDD" id="cd11058">
    <property type="entry name" value="CYP60B-like"/>
    <property type="match status" value="1"/>
</dbReference>
<keyword evidence="11" id="KW-1133">Transmembrane helix</keyword>
<comment type="cofactor">
    <cofactor evidence="1 9">
        <name>heme</name>
        <dbReference type="ChEBI" id="CHEBI:30413"/>
    </cofactor>
</comment>
<dbReference type="SUPFAM" id="SSF51735">
    <property type="entry name" value="NAD(P)-binding Rossmann-fold domains"/>
    <property type="match status" value="1"/>
</dbReference>
<dbReference type="InParanoid" id="A0A2P5I592"/>
<evidence type="ECO:0000256" key="7">
    <source>
        <dbReference type="ARBA" id="ARBA00023004"/>
    </source>
</evidence>
<evidence type="ECO:0000256" key="1">
    <source>
        <dbReference type="ARBA" id="ARBA00001971"/>
    </source>
</evidence>
<comment type="caution">
    <text evidence="12">The sequence shown here is derived from an EMBL/GenBank/DDBJ whole genome shotgun (WGS) entry which is preliminary data.</text>
</comment>
<dbReference type="CDD" id="cd05233">
    <property type="entry name" value="SDR_c"/>
    <property type="match status" value="1"/>
</dbReference>
<dbReference type="Pfam" id="PF00067">
    <property type="entry name" value="p450"/>
    <property type="match status" value="1"/>
</dbReference>
<comment type="similarity">
    <text evidence="2 10">Belongs to the cytochrome P450 family.</text>
</comment>
<dbReference type="InterPro" id="IPR036291">
    <property type="entry name" value="NAD(P)-bd_dom_sf"/>
</dbReference>
<dbReference type="GO" id="GO:0004497">
    <property type="term" value="F:monooxygenase activity"/>
    <property type="evidence" value="ECO:0007669"/>
    <property type="project" value="UniProtKB-KW"/>
</dbReference>
<keyword evidence="4 9" id="KW-0479">Metal-binding</keyword>
<dbReference type="OrthoDB" id="1470350at2759"/>
<dbReference type="PANTHER" id="PTHR24305">
    <property type="entry name" value="CYTOCHROME P450"/>
    <property type="match status" value="1"/>
</dbReference>
<dbReference type="InterPro" id="IPR036396">
    <property type="entry name" value="Cyt_P450_sf"/>
</dbReference>
<dbReference type="EMBL" id="MAVT02000251">
    <property type="protein sequence ID" value="POS77661.1"/>
    <property type="molecule type" value="Genomic_DNA"/>
</dbReference>